<accession>A0A8S1DFR2</accession>
<dbReference type="EMBL" id="CADEPI010000272">
    <property type="protein sequence ID" value="CAB3382479.1"/>
    <property type="molecule type" value="Genomic_DNA"/>
</dbReference>
<keyword evidence="1" id="KW-0732">Signal</keyword>
<feature type="chain" id="PRO_5035909256" evidence="1">
    <location>
        <begin position="21"/>
        <end position="70"/>
    </location>
</feature>
<keyword evidence="3" id="KW-1185">Reference proteome</keyword>
<dbReference type="Proteomes" id="UP000494165">
    <property type="component" value="Unassembled WGS sequence"/>
</dbReference>
<reference evidence="2 3" key="1">
    <citation type="submission" date="2020-04" db="EMBL/GenBank/DDBJ databases">
        <authorList>
            <person name="Alioto T."/>
            <person name="Alioto T."/>
            <person name="Gomez Garrido J."/>
        </authorList>
    </citation>
    <scope>NUCLEOTIDE SEQUENCE [LARGE SCALE GENOMIC DNA]</scope>
</reference>
<comment type="caution">
    <text evidence="2">The sequence shown here is derived from an EMBL/GenBank/DDBJ whole genome shotgun (WGS) entry which is preliminary data.</text>
</comment>
<dbReference type="AlphaFoldDB" id="A0A8S1DFR2"/>
<evidence type="ECO:0000313" key="3">
    <source>
        <dbReference type="Proteomes" id="UP000494165"/>
    </source>
</evidence>
<proteinExistence type="predicted"/>
<sequence>MFVVAGLLALLFVLCQPVKEIKLNISRKQASAERDCKRRVENGEAIYLIQKDELVSYLYTIFQRIQKQSF</sequence>
<evidence type="ECO:0000256" key="1">
    <source>
        <dbReference type="SAM" id="SignalP"/>
    </source>
</evidence>
<name>A0A8S1DFR2_9INSE</name>
<feature type="signal peptide" evidence="1">
    <location>
        <begin position="1"/>
        <end position="20"/>
    </location>
</feature>
<evidence type="ECO:0000313" key="2">
    <source>
        <dbReference type="EMBL" id="CAB3382479.1"/>
    </source>
</evidence>
<gene>
    <name evidence="2" type="ORF">CLODIP_2_CD04124</name>
</gene>
<protein>
    <submittedName>
        <fullName evidence="2">Uncharacterized protein</fullName>
    </submittedName>
</protein>
<organism evidence="2 3">
    <name type="scientific">Cloeon dipterum</name>
    <dbReference type="NCBI Taxonomy" id="197152"/>
    <lineage>
        <taxon>Eukaryota</taxon>
        <taxon>Metazoa</taxon>
        <taxon>Ecdysozoa</taxon>
        <taxon>Arthropoda</taxon>
        <taxon>Hexapoda</taxon>
        <taxon>Insecta</taxon>
        <taxon>Pterygota</taxon>
        <taxon>Palaeoptera</taxon>
        <taxon>Ephemeroptera</taxon>
        <taxon>Pisciforma</taxon>
        <taxon>Baetidae</taxon>
        <taxon>Cloeon</taxon>
    </lineage>
</organism>